<dbReference type="EMBL" id="NKCL01000970">
    <property type="protein sequence ID" value="RSL46229.1"/>
    <property type="molecule type" value="Genomic_DNA"/>
</dbReference>
<reference evidence="2 3" key="1">
    <citation type="submission" date="2017-06" db="EMBL/GenBank/DDBJ databases">
        <title>Comparative genomic analysis of Ambrosia Fusariam Clade fungi.</title>
        <authorList>
            <person name="Stajich J.E."/>
            <person name="Carrillo J."/>
            <person name="Kijimoto T."/>
            <person name="Eskalen A."/>
            <person name="O'Donnell K."/>
            <person name="Kasson M."/>
        </authorList>
    </citation>
    <scope>NUCLEOTIDE SEQUENCE [LARGE SCALE GENOMIC DNA]</scope>
    <source>
        <strain evidence="2 3">NRRL62606</strain>
    </source>
</reference>
<feature type="region of interest" description="Disordered" evidence="1">
    <location>
        <begin position="76"/>
        <end position="109"/>
    </location>
</feature>
<evidence type="ECO:0000313" key="2">
    <source>
        <dbReference type="EMBL" id="RSL46229.1"/>
    </source>
</evidence>
<dbReference type="Proteomes" id="UP000287972">
    <property type="component" value="Unassembled WGS sequence"/>
</dbReference>
<proteinExistence type="predicted"/>
<comment type="caution">
    <text evidence="2">The sequence shown here is derived from an EMBL/GenBank/DDBJ whole genome shotgun (WGS) entry which is preliminary data.</text>
</comment>
<name>A0A428NZS7_9HYPO</name>
<keyword evidence="3" id="KW-1185">Reference proteome</keyword>
<dbReference type="AlphaFoldDB" id="A0A428NZS7"/>
<evidence type="ECO:0000256" key="1">
    <source>
        <dbReference type="SAM" id="MobiDB-lite"/>
    </source>
</evidence>
<gene>
    <name evidence="2" type="ORF">CEP51_015969</name>
</gene>
<sequence>MPPNPSQSHKNKQPPQGQALTTTFTTLHNHFESSYNPIRESNRMCTIIISKIHWRGCTSACDTTTRRLLKCAAAETSGTQCEDTKESHSGQTTRREQCPNHRDEGFSQR</sequence>
<accession>A0A428NZS7</accession>
<protein>
    <submittedName>
        <fullName evidence="2">Uncharacterized protein</fullName>
    </submittedName>
</protein>
<feature type="compositionally biased region" description="Basic and acidic residues" evidence="1">
    <location>
        <begin position="82"/>
        <end position="109"/>
    </location>
</feature>
<organism evidence="2 3">
    <name type="scientific">Fusarium floridanum</name>
    <dbReference type="NCBI Taxonomy" id="1325733"/>
    <lineage>
        <taxon>Eukaryota</taxon>
        <taxon>Fungi</taxon>
        <taxon>Dikarya</taxon>
        <taxon>Ascomycota</taxon>
        <taxon>Pezizomycotina</taxon>
        <taxon>Sordariomycetes</taxon>
        <taxon>Hypocreomycetidae</taxon>
        <taxon>Hypocreales</taxon>
        <taxon>Nectriaceae</taxon>
        <taxon>Fusarium</taxon>
        <taxon>Fusarium solani species complex</taxon>
    </lineage>
</organism>
<evidence type="ECO:0000313" key="3">
    <source>
        <dbReference type="Proteomes" id="UP000287972"/>
    </source>
</evidence>